<dbReference type="InterPro" id="IPR001715">
    <property type="entry name" value="CH_dom"/>
</dbReference>
<name>A0A3P7M0F8_STRVU</name>
<dbReference type="EMBL" id="UYYB01132827">
    <property type="protein sequence ID" value="VDM84748.1"/>
    <property type="molecule type" value="Genomic_DNA"/>
</dbReference>
<dbReference type="PANTHER" id="PTHR23167:SF88">
    <property type="entry name" value="CALPONIN-HOMOLOGY (CH) DOMAIN-CONTAINING PROTEIN"/>
    <property type="match status" value="1"/>
</dbReference>
<evidence type="ECO:0000259" key="1">
    <source>
        <dbReference type="PROSITE" id="PS50021"/>
    </source>
</evidence>
<dbReference type="AlphaFoldDB" id="A0A3P7M0F8"/>
<dbReference type="OrthoDB" id="10017054at2759"/>
<protein>
    <recommendedName>
        <fullName evidence="1">Calponin-homology (CH) domain-containing protein</fullName>
    </recommendedName>
</protein>
<evidence type="ECO:0000313" key="2">
    <source>
        <dbReference type="EMBL" id="VDM84748.1"/>
    </source>
</evidence>
<dbReference type="Proteomes" id="UP000270094">
    <property type="component" value="Unassembled WGS sequence"/>
</dbReference>
<accession>A0A3P7M0F8</accession>
<dbReference type="PANTHER" id="PTHR23167">
    <property type="entry name" value="CALPONIN HOMOLOGY DOMAIN-CONTAINING PROTEIN DDB_G0272472-RELATED"/>
    <property type="match status" value="1"/>
</dbReference>
<sequence length="163" mass="18147">FQQGNNSVEQEKTERRLISKTEELQATLAELTESLNASFANGEGLDENAGQLVLRQMTEKINALTEENHNLTAYPSLSVSNFSSDWSDGRAFCALIHNIRPDLVDRTQLSQNGCAELAVKAASKIGVNIELGIFSKPTPDWKHVMAAVFELYKKYESIEDSRL</sequence>
<proteinExistence type="predicted"/>
<feature type="domain" description="Calponin-homology (CH)" evidence="1">
    <location>
        <begin position="51"/>
        <end position="156"/>
    </location>
</feature>
<evidence type="ECO:0000313" key="3">
    <source>
        <dbReference type="Proteomes" id="UP000270094"/>
    </source>
</evidence>
<dbReference type="InterPro" id="IPR050540">
    <property type="entry name" value="F-actin_Monoox_Mical"/>
</dbReference>
<dbReference type="PROSITE" id="PS50021">
    <property type="entry name" value="CH"/>
    <property type="match status" value="1"/>
</dbReference>
<dbReference type="Gene3D" id="1.10.418.10">
    <property type="entry name" value="Calponin-like domain"/>
    <property type="match status" value="1"/>
</dbReference>
<dbReference type="InterPro" id="IPR036872">
    <property type="entry name" value="CH_dom_sf"/>
</dbReference>
<reference evidence="2 3" key="1">
    <citation type="submission" date="2018-11" db="EMBL/GenBank/DDBJ databases">
        <authorList>
            <consortium name="Pathogen Informatics"/>
        </authorList>
    </citation>
    <scope>NUCLEOTIDE SEQUENCE [LARGE SCALE GENOMIC DNA]</scope>
</reference>
<keyword evidence="3" id="KW-1185">Reference proteome</keyword>
<dbReference type="Pfam" id="PF00307">
    <property type="entry name" value="CH"/>
    <property type="match status" value="1"/>
</dbReference>
<dbReference type="SMART" id="SM00033">
    <property type="entry name" value="CH"/>
    <property type="match status" value="1"/>
</dbReference>
<organism evidence="2 3">
    <name type="scientific">Strongylus vulgaris</name>
    <name type="common">Blood worm</name>
    <dbReference type="NCBI Taxonomy" id="40348"/>
    <lineage>
        <taxon>Eukaryota</taxon>
        <taxon>Metazoa</taxon>
        <taxon>Ecdysozoa</taxon>
        <taxon>Nematoda</taxon>
        <taxon>Chromadorea</taxon>
        <taxon>Rhabditida</taxon>
        <taxon>Rhabditina</taxon>
        <taxon>Rhabditomorpha</taxon>
        <taxon>Strongyloidea</taxon>
        <taxon>Strongylidae</taxon>
        <taxon>Strongylus</taxon>
    </lineage>
</organism>
<feature type="non-terminal residue" evidence="2">
    <location>
        <position position="1"/>
    </location>
</feature>
<gene>
    <name evidence="2" type="ORF">SVUK_LOCUS19746</name>
</gene>
<dbReference type="SUPFAM" id="SSF47576">
    <property type="entry name" value="Calponin-homology domain, CH-domain"/>
    <property type="match status" value="1"/>
</dbReference>